<keyword evidence="5 8" id="KW-0560">Oxidoreductase</keyword>
<dbReference type="Gene3D" id="3.40.50.720">
    <property type="entry name" value="NAD(P)-binding Rossmann-like Domain"/>
    <property type="match status" value="1"/>
</dbReference>
<dbReference type="GO" id="GO:0004764">
    <property type="term" value="F:shikimate 3-dehydrogenase (NADP+) activity"/>
    <property type="evidence" value="ECO:0007669"/>
    <property type="project" value="UniProtKB-UniRule"/>
</dbReference>
<keyword evidence="4 8" id="KW-0521">NADP</keyword>
<name>F1Z5S6_9SPHN</name>
<comment type="function">
    <text evidence="8">Involved in the biosynthesis of the chorismate, which leads to the biosynthesis of aromatic amino acids. Catalyzes the reversible NADPH linked reduction of 3-dehydroshikimate (DHSA) to yield shikimate (SA).</text>
</comment>
<dbReference type="CDD" id="cd01065">
    <property type="entry name" value="NAD_bind_Shikimate_DH"/>
    <property type="match status" value="1"/>
</dbReference>
<dbReference type="InterPro" id="IPR022893">
    <property type="entry name" value="Shikimate_DH_fam"/>
</dbReference>
<protein>
    <recommendedName>
        <fullName evidence="2 8">Shikimate dehydrogenase (NADP(+))</fullName>
        <shortName evidence="8">SDH</shortName>
        <ecNumber evidence="2 8">1.1.1.25</ecNumber>
    </recommendedName>
</protein>
<organism evidence="10 11">
    <name type="scientific">Novosphingobium nitrogenifigens DSM 19370</name>
    <dbReference type="NCBI Taxonomy" id="983920"/>
    <lineage>
        <taxon>Bacteria</taxon>
        <taxon>Pseudomonadati</taxon>
        <taxon>Pseudomonadota</taxon>
        <taxon>Alphaproteobacteria</taxon>
        <taxon>Sphingomonadales</taxon>
        <taxon>Sphingomonadaceae</taxon>
        <taxon>Novosphingobium</taxon>
    </lineage>
</organism>
<evidence type="ECO:0000313" key="10">
    <source>
        <dbReference type="EMBL" id="EGD60186.1"/>
    </source>
</evidence>
<dbReference type="InterPro" id="IPR011342">
    <property type="entry name" value="Shikimate_DH"/>
</dbReference>
<comment type="subunit">
    <text evidence="8">Homodimer.</text>
</comment>
<dbReference type="Gene3D" id="3.40.50.10860">
    <property type="entry name" value="Leucine Dehydrogenase, chain A, domain 1"/>
    <property type="match status" value="1"/>
</dbReference>
<dbReference type="InParanoid" id="F1Z5S6"/>
<reference evidence="10 11" key="1">
    <citation type="journal article" date="2012" name="J. Bacteriol.">
        <title>Draft Genome Sequence of Novosphingobium nitrogenifigens Y88T.</title>
        <authorList>
            <person name="Strabala T.J."/>
            <person name="Macdonald L."/>
            <person name="Liu V."/>
            <person name="Smit A.M."/>
        </authorList>
    </citation>
    <scope>NUCLEOTIDE SEQUENCE [LARGE SCALE GENOMIC DNA]</scope>
    <source>
        <strain evidence="10 11">DSM 19370</strain>
    </source>
</reference>
<dbReference type="STRING" id="983920.Y88_2060"/>
<dbReference type="GO" id="GO:0019632">
    <property type="term" value="P:shikimate metabolic process"/>
    <property type="evidence" value="ECO:0007669"/>
    <property type="project" value="InterPro"/>
</dbReference>
<dbReference type="PANTHER" id="PTHR21089">
    <property type="entry name" value="SHIKIMATE DEHYDROGENASE"/>
    <property type="match status" value="1"/>
</dbReference>
<dbReference type="InterPro" id="IPR036291">
    <property type="entry name" value="NAD(P)-bd_dom_sf"/>
</dbReference>
<comment type="caution">
    <text evidence="10">The sequence shown here is derived from an EMBL/GenBank/DDBJ whole genome shotgun (WGS) entry which is preliminary data.</text>
</comment>
<dbReference type="NCBIfam" id="TIGR00507">
    <property type="entry name" value="aroE"/>
    <property type="match status" value="1"/>
</dbReference>
<dbReference type="Pfam" id="PF08501">
    <property type="entry name" value="Shikimate_dh_N"/>
    <property type="match status" value="1"/>
</dbReference>
<feature type="binding site" evidence="8">
    <location>
        <position position="229"/>
    </location>
    <ligand>
        <name>NADP(+)</name>
        <dbReference type="ChEBI" id="CHEBI:58349"/>
    </ligand>
</feature>
<evidence type="ECO:0000256" key="8">
    <source>
        <dbReference type="HAMAP-Rule" id="MF_00222"/>
    </source>
</evidence>
<evidence type="ECO:0000256" key="7">
    <source>
        <dbReference type="ARBA" id="ARBA00049442"/>
    </source>
</evidence>
<dbReference type="EMBL" id="AEWJ01000023">
    <property type="protein sequence ID" value="EGD60186.1"/>
    <property type="molecule type" value="Genomic_DNA"/>
</dbReference>
<dbReference type="RefSeq" id="WP_008069234.1">
    <property type="nucleotide sequence ID" value="NZ_AQWK01000005.1"/>
</dbReference>
<dbReference type="SUPFAM" id="SSF51735">
    <property type="entry name" value="NAD(P)-binding Rossmann-fold domains"/>
    <property type="match status" value="1"/>
</dbReference>
<dbReference type="OrthoDB" id="9792692at2"/>
<sequence>MTAALPYAEVIGDPIRQSKSPAIHGFWLEQLGIEGDYRATHVTAEGLAAFIAARRTDADWRGCNVTMPHKQAVIPLLDRLDPLAARVGAVNTIVPENGQLVGYNTDVPGFLEPLRPLLDPQHLFRMARVLGTGGAARAIIAGLAGEGMVIVLAGRDPAKARALLDELDPTGEHHVTDLAHFADETDFAFDDREGCFDLVVNATSLGMVGQPPLRFDMSHAPPGSVFYDIVTSPLDTDFLVAARAAGFRTVDGLSMLIGQADHAFRRFFGALPPRGEADAVLRARLCG</sequence>
<gene>
    <name evidence="8" type="primary">aroE</name>
    <name evidence="10" type="ORF">Y88_2060</name>
</gene>
<feature type="binding site" evidence="8">
    <location>
        <position position="66"/>
    </location>
    <ligand>
        <name>shikimate</name>
        <dbReference type="ChEBI" id="CHEBI:36208"/>
    </ligand>
</feature>
<dbReference type="UniPathway" id="UPA00053">
    <property type="reaction ID" value="UER00087"/>
</dbReference>
<dbReference type="AlphaFoldDB" id="F1Z5S6"/>
<dbReference type="SUPFAM" id="SSF53223">
    <property type="entry name" value="Aminoacid dehydrogenase-like, N-terminal domain"/>
    <property type="match status" value="1"/>
</dbReference>
<comment type="caution">
    <text evidence="8">Lacks conserved residue(s) required for the propagation of feature annotation.</text>
</comment>
<evidence type="ECO:0000256" key="3">
    <source>
        <dbReference type="ARBA" id="ARBA00022605"/>
    </source>
</evidence>
<dbReference type="HAMAP" id="MF_00222">
    <property type="entry name" value="Shikimate_DH_AroE"/>
    <property type="match status" value="1"/>
</dbReference>
<dbReference type="EC" id="1.1.1.25" evidence="2 8"/>
<evidence type="ECO:0000256" key="4">
    <source>
        <dbReference type="ARBA" id="ARBA00022857"/>
    </source>
</evidence>
<dbReference type="HOGENOM" id="CLU_044063_2_0_5"/>
<keyword evidence="6 8" id="KW-0057">Aromatic amino acid biosynthesis</keyword>
<dbReference type="GO" id="GO:0009423">
    <property type="term" value="P:chorismate biosynthetic process"/>
    <property type="evidence" value="ECO:0007669"/>
    <property type="project" value="UniProtKB-UniRule"/>
</dbReference>
<feature type="binding site" evidence="8">
    <location>
        <begin position="18"/>
        <end position="20"/>
    </location>
    <ligand>
        <name>shikimate</name>
        <dbReference type="ChEBI" id="CHEBI:36208"/>
    </ligand>
</feature>
<comment type="pathway">
    <text evidence="1 8">Metabolic intermediate biosynthesis; chorismate biosynthesis; chorismate from D-erythrose 4-phosphate and phosphoenolpyruvate: step 4/7.</text>
</comment>
<comment type="similarity">
    <text evidence="8">Belongs to the shikimate dehydrogenase family.</text>
</comment>
<feature type="domain" description="Shikimate dehydrogenase substrate binding N-terminal" evidence="9">
    <location>
        <begin position="10"/>
        <end position="93"/>
    </location>
</feature>
<accession>F1Z5S6</accession>
<dbReference type="InterPro" id="IPR013708">
    <property type="entry name" value="Shikimate_DH-bd_N"/>
</dbReference>
<evidence type="ECO:0000256" key="5">
    <source>
        <dbReference type="ARBA" id="ARBA00023002"/>
    </source>
</evidence>
<evidence type="ECO:0000259" key="9">
    <source>
        <dbReference type="Pfam" id="PF08501"/>
    </source>
</evidence>
<dbReference type="FunCoup" id="F1Z5S6">
    <property type="interactions" value="158"/>
</dbReference>
<dbReference type="Proteomes" id="UP000004728">
    <property type="component" value="Unassembled WGS sequence"/>
</dbReference>
<evidence type="ECO:0000256" key="6">
    <source>
        <dbReference type="ARBA" id="ARBA00023141"/>
    </source>
</evidence>
<feature type="binding site" evidence="8">
    <location>
        <position position="91"/>
    </location>
    <ligand>
        <name>shikimate</name>
        <dbReference type="ChEBI" id="CHEBI:36208"/>
    </ligand>
</feature>
<dbReference type="GO" id="GO:0008652">
    <property type="term" value="P:amino acid biosynthetic process"/>
    <property type="evidence" value="ECO:0007669"/>
    <property type="project" value="UniProtKB-KW"/>
</dbReference>
<dbReference type="eggNOG" id="COG0169">
    <property type="taxonomic scope" value="Bacteria"/>
</dbReference>
<evidence type="ECO:0000256" key="1">
    <source>
        <dbReference type="ARBA" id="ARBA00004871"/>
    </source>
</evidence>
<keyword evidence="3 8" id="KW-0028">Amino-acid biosynthesis</keyword>
<dbReference type="GO" id="GO:0005829">
    <property type="term" value="C:cytosol"/>
    <property type="evidence" value="ECO:0007669"/>
    <property type="project" value="TreeGrafter"/>
</dbReference>
<comment type="catalytic activity">
    <reaction evidence="7 8">
        <text>shikimate + NADP(+) = 3-dehydroshikimate + NADPH + H(+)</text>
        <dbReference type="Rhea" id="RHEA:17737"/>
        <dbReference type="ChEBI" id="CHEBI:15378"/>
        <dbReference type="ChEBI" id="CHEBI:16630"/>
        <dbReference type="ChEBI" id="CHEBI:36208"/>
        <dbReference type="ChEBI" id="CHEBI:57783"/>
        <dbReference type="ChEBI" id="CHEBI:58349"/>
        <dbReference type="EC" id="1.1.1.25"/>
    </reaction>
</comment>
<dbReference type="PANTHER" id="PTHR21089:SF1">
    <property type="entry name" value="BIFUNCTIONAL 3-DEHYDROQUINATE DEHYDRATASE_SHIKIMATE DEHYDROGENASE, CHLOROPLASTIC"/>
    <property type="match status" value="1"/>
</dbReference>
<proteinExistence type="inferred from homology"/>
<evidence type="ECO:0000256" key="2">
    <source>
        <dbReference type="ARBA" id="ARBA00012962"/>
    </source>
</evidence>
<evidence type="ECO:0000313" key="11">
    <source>
        <dbReference type="Proteomes" id="UP000004728"/>
    </source>
</evidence>
<feature type="binding site" evidence="8">
    <location>
        <position position="106"/>
    </location>
    <ligand>
        <name>shikimate</name>
        <dbReference type="ChEBI" id="CHEBI:36208"/>
    </ligand>
</feature>
<dbReference type="GO" id="GO:0050661">
    <property type="term" value="F:NADP binding"/>
    <property type="evidence" value="ECO:0007669"/>
    <property type="project" value="InterPro"/>
</dbReference>
<feature type="binding site" evidence="8">
    <location>
        <position position="259"/>
    </location>
    <ligand>
        <name>shikimate</name>
        <dbReference type="ChEBI" id="CHEBI:36208"/>
    </ligand>
</feature>
<feature type="binding site" evidence="8">
    <location>
        <position position="252"/>
    </location>
    <ligand>
        <name>NADP(+)</name>
        <dbReference type="ChEBI" id="CHEBI:58349"/>
    </ligand>
</feature>
<dbReference type="InterPro" id="IPR046346">
    <property type="entry name" value="Aminoacid_DH-like_N_sf"/>
</dbReference>
<feature type="active site" description="Proton acceptor" evidence="8">
    <location>
        <position position="70"/>
    </location>
</feature>
<keyword evidence="11" id="KW-1185">Reference proteome</keyword>
<dbReference type="GO" id="GO:0009073">
    <property type="term" value="P:aromatic amino acid family biosynthetic process"/>
    <property type="evidence" value="ECO:0007669"/>
    <property type="project" value="UniProtKB-KW"/>
</dbReference>